<dbReference type="EMBL" id="CACVAS010000047">
    <property type="protein sequence ID" value="CAA6808142.1"/>
    <property type="molecule type" value="Genomic_DNA"/>
</dbReference>
<sequence>MIKALIIVFTTIQIFAIPNDPQIQVVVPQLNLNSSFYSKEKSASGVCCSEDQLQHTEATVDNTYGVEEAKITGITFSSASEHIRTVGSIPQNGYSAFFHSITDKEITLRIRRYQDSIPLAPRDVYREGVFPTGIKQVNGKRFLSFTHQVVRPGETRIGTALDVDSDGFITFKIIDSKGTIGAKFRIILTDDDTVAKIIRKTYRPTNSPYTESEVASKLSWSAIDKRKICLKVNNVYKANDGLYCVNYLLNRGNKID</sequence>
<gene>
    <name evidence="1" type="ORF">HELGO_WM3377</name>
</gene>
<proteinExistence type="predicted"/>
<organism evidence="1">
    <name type="scientific">uncultured Sulfurovum sp</name>
    <dbReference type="NCBI Taxonomy" id="269237"/>
    <lineage>
        <taxon>Bacteria</taxon>
        <taxon>Pseudomonadati</taxon>
        <taxon>Campylobacterota</taxon>
        <taxon>Epsilonproteobacteria</taxon>
        <taxon>Campylobacterales</taxon>
        <taxon>Sulfurovaceae</taxon>
        <taxon>Sulfurovum</taxon>
        <taxon>environmental samples</taxon>
    </lineage>
</organism>
<dbReference type="AlphaFoldDB" id="A0A6S6SPL8"/>
<protein>
    <submittedName>
        <fullName evidence="1">Uncharacterized protein</fullName>
    </submittedName>
</protein>
<name>A0A6S6SPL8_9BACT</name>
<reference evidence="1" key="1">
    <citation type="submission" date="2020-01" db="EMBL/GenBank/DDBJ databases">
        <authorList>
            <person name="Meier V. D."/>
            <person name="Meier V D."/>
        </authorList>
    </citation>
    <scope>NUCLEOTIDE SEQUENCE</scope>
    <source>
        <strain evidence="1">HLG_WM_MAG_01</strain>
    </source>
</reference>
<accession>A0A6S6SPL8</accession>
<evidence type="ECO:0000313" key="1">
    <source>
        <dbReference type="EMBL" id="CAA6808142.1"/>
    </source>
</evidence>